<dbReference type="GO" id="GO:0010181">
    <property type="term" value="F:FMN binding"/>
    <property type="evidence" value="ECO:0007669"/>
    <property type="project" value="TreeGrafter"/>
</dbReference>
<dbReference type="RefSeq" id="WP_087322334.1">
    <property type="nucleotide sequence ID" value="NZ_AP031409.1"/>
</dbReference>
<accession>A0AAI9RXF8</accession>
<dbReference type="EMBL" id="VYQC01000018">
    <property type="protein sequence ID" value="KAA9038338.1"/>
    <property type="molecule type" value="Genomic_DNA"/>
</dbReference>
<reference evidence="3" key="1">
    <citation type="journal article" date="2018" name="J. Anim. Genet.">
        <title>Acquired interbacterial defense systems protect against interspecies antagonism in the human gut microbiome.</title>
        <authorList>
            <person name="Ross B.D."/>
            <person name="Verster A.J."/>
            <person name="Radey M.C."/>
            <person name="Schmidtke D.T."/>
            <person name="Pope C.E."/>
            <person name="Hoffman L.R."/>
            <person name="Hajjar A."/>
            <person name="Peterson S.B."/>
            <person name="Borenstein E."/>
            <person name="Mougous J."/>
        </authorList>
    </citation>
    <scope>NUCLEOTIDE SEQUENCE [LARGE SCALE GENOMIC DNA]</scope>
    <source>
        <strain evidence="3">H204</strain>
    </source>
</reference>
<evidence type="ECO:0000313" key="2">
    <source>
        <dbReference type="EMBL" id="KAA9038338.1"/>
    </source>
</evidence>
<name>A0AAI9RXF8_9BACE</name>
<sequence>MKTAIIYYSKHGTTERVTHLIGEKLTNKVDYISLKECPRPDIRTYDQIILGTAIYAGSPNRKVTQFCHNNQPLLEQKVIGLFICCMNEEQEAEEMNKAFPEFLQRLSIPKAILGGEFQFDKMNFIERFLTKKIAKINSSVSKLRYDAINEFTIQIKDYHLW</sequence>
<dbReference type="AlphaFoldDB" id="A0AAI9RXF8"/>
<protein>
    <submittedName>
        <fullName evidence="2">Flavodoxin</fullName>
    </submittedName>
</protein>
<evidence type="ECO:0000313" key="3">
    <source>
        <dbReference type="Proteomes" id="UP000327007"/>
    </source>
</evidence>
<proteinExistence type="predicted"/>
<dbReference type="Gene3D" id="3.40.50.360">
    <property type="match status" value="1"/>
</dbReference>
<dbReference type="InterPro" id="IPR026816">
    <property type="entry name" value="Flavodoxin_dom"/>
</dbReference>
<organism evidence="2 3">
    <name type="scientific">Bacteroides xylanisolvens</name>
    <dbReference type="NCBI Taxonomy" id="371601"/>
    <lineage>
        <taxon>Bacteria</taxon>
        <taxon>Pseudomonadati</taxon>
        <taxon>Bacteroidota</taxon>
        <taxon>Bacteroidia</taxon>
        <taxon>Bacteroidales</taxon>
        <taxon>Bacteroidaceae</taxon>
        <taxon>Bacteroides</taxon>
    </lineage>
</organism>
<dbReference type="GO" id="GO:0006783">
    <property type="term" value="P:heme biosynthetic process"/>
    <property type="evidence" value="ECO:0007669"/>
    <property type="project" value="TreeGrafter"/>
</dbReference>
<dbReference type="SUPFAM" id="SSF52218">
    <property type="entry name" value="Flavoproteins"/>
    <property type="match status" value="1"/>
</dbReference>
<dbReference type="InterPro" id="IPR052200">
    <property type="entry name" value="Protoporphyrinogen_IX_DH"/>
</dbReference>
<evidence type="ECO:0000259" key="1">
    <source>
        <dbReference type="Pfam" id="PF12724"/>
    </source>
</evidence>
<dbReference type="InterPro" id="IPR029039">
    <property type="entry name" value="Flavoprotein-like_sf"/>
</dbReference>
<dbReference type="Pfam" id="PF12724">
    <property type="entry name" value="Flavodoxin_5"/>
    <property type="match status" value="1"/>
</dbReference>
<gene>
    <name evidence="2" type="ORF">F6S82_23450</name>
</gene>
<comment type="caution">
    <text evidence="2">The sequence shown here is derived from an EMBL/GenBank/DDBJ whole genome shotgun (WGS) entry which is preliminary data.</text>
</comment>
<dbReference type="PANTHER" id="PTHR38030">
    <property type="entry name" value="PROTOPORPHYRINOGEN IX DEHYDROGENASE [MENAQUINONE]"/>
    <property type="match status" value="1"/>
</dbReference>
<dbReference type="PANTHER" id="PTHR38030:SF2">
    <property type="entry name" value="PROTOPORPHYRINOGEN IX DEHYDROGENASE [QUINONE]"/>
    <property type="match status" value="1"/>
</dbReference>
<feature type="domain" description="Flavodoxin" evidence="1">
    <location>
        <begin position="5"/>
        <end position="137"/>
    </location>
</feature>
<dbReference type="Proteomes" id="UP000327007">
    <property type="component" value="Unassembled WGS sequence"/>
</dbReference>
<dbReference type="GO" id="GO:0070819">
    <property type="term" value="F:menaquinone-dependent protoporphyrinogen oxidase activity"/>
    <property type="evidence" value="ECO:0007669"/>
    <property type="project" value="TreeGrafter"/>
</dbReference>